<name>A0ABT2TSD9_9FIRM</name>
<dbReference type="RefSeq" id="WP_158420561.1">
    <property type="nucleotide sequence ID" value="NZ_JAOQJL010000004.1"/>
</dbReference>
<comment type="caution">
    <text evidence="1">The sequence shown here is derived from an EMBL/GenBank/DDBJ whole genome shotgun (WGS) entry which is preliminary data.</text>
</comment>
<accession>A0ABT2TSD9</accession>
<protein>
    <submittedName>
        <fullName evidence="1">Uncharacterized protein</fullName>
    </submittedName>
</protein>
<keyword evidence="2" id="KW-1185">Reference proteome</keyword>
<gene>
    <name evidence="1" type="ORF">OCV61_02740</name>
</gene>
<dbReference type="Proteomes" id="UP001652409">
    <property type="component" value="Unassembled WGS sequence"/>
</dbReference>
<sequence>MTKHDAVKAFFEPKVEELCGDILNFNFSPESPDSFSLVTQYSDKVLKRYVCGDEQKAYGFSIIIVKAYSSGQDDLNLEAMNFAQAFMDWLEDQDRQKNYPDFGEKCRIQKMENLQNMPNLSGVNYQEGLARYMIQARIVYRTIANDF</sequence>
<evidence type="ECO:0000313" key="1">
    <source>
        <dbReference type="EMBL" id="MCU6764324.1"/>
    </source>
</evidence>
<reference evidence="1 2" key="1">
    <citation type="journal article" date="2021" name="ISME Commun">
        <title>Automated analysis of genomic sequences facilitates high-throughput and comprehensive description of bacteria.</title>
        <authorList>
            <person name="Hitch T.C.A."/>
        </authorList>
    </citation>
    <scope>NUCLEOTIDE SEQUENCE [LARGE SCALE GENOMIC DNA]</scope>
    <source>
        <strain evidence="1 2">Sanger_23</strain>
    </source>
</reference>
<organism evidence="1 2">
    <name type="scientific">Blautia ammoniilytica</name>
    <dbReference type="NCBI Taxonomy" id="2981782"/>
    <lineage>
        <taxon>Bacteria</taxon>
        <taxon>Bacillati</taxon>
        <taxon>Bacillota</taxon>
        <taxon>Clostridia</taxon>
        <taxon>Lachnospirales</taxon>
        <taxon>Lachnospiraceae</taxon>
        <taxon>Blautia</taxon>
    </lineage>
</organism>
<dbReference type="EMBL" id="JAOQJL010000004">
    <property type="protein sequence ID" value="MCU6764324.1"/>
    <property type="molecule type" value="Genomic_DNA"/>
</dbReference>
<evidence type="ECO:0000313" key="2">
    <source>
        <dbReference type="Proteomes" id="UP001652409"/>
    </source>
</evidence>
<proteinExistence type="predicted"/>